<comment type="caution">
    <text evidence="1">The sequence shown here is derived from an EMBL/GenBank/DDBJ whole genome shotgun (WGS) entry which is preliminary data.</text>
</comment>
<sequence>MPPMTTSPRRTSPLTTILTLLPCLLAVSLFTALQHLYHNRRRLTAEPIDHPVLIFRDPRHCLSHPANRVFNVRADRNILASAPLAHCFFEAELVESECRFVARVERKKMKEVLAYMMEVKKGCDKGYAIQSPLPWGTEGTEAGDIEAEWVRRVTRGLRRAGGKLWSGFESAYKRPTPLPIGRPRKGSMNGHAIGGERRDWERDEYHRRGGRGEDRWWEEDEDLENDEHEGWFEVWEGVVSNRCEGWVVEPEHNGYVSLEDDDEDPFTWVNSIKSNLRIFDGAWVSRSRSRRHEPHENIYRVL</sequence>
<dbReference type="EMBL" id="VXIS01000042">
    <property type="protein sequence ID" value="KAA8910799.1"/>
    <property type="molecule type" value="Genomic_DNA"/>
</dbReference>
<organism evidence="1 2">
    <name type="scientific">Sphaerosporella brunnea</name>
    <dbReference type="NCBI Taxonomy" id="1250544"/>
    <lineage>
        <taxon>Eukaryota</taxon>
        <taxon>Fungi</taxon>
        <taxon>Dikarya</taxon>
        <taxon>Ascomycota</taxon>
        <taxon>Pezizomycotina</taxon>
        <taxon>Pezizomycetes</taxon>
        <taxon>Pezizales</taxon>
        <taxon>Pyronemataceae</taxon>
        <taxon>Sphaerosporella</taxon>
    </lineage>
</organism>
<evidence type="ECO:0000313" key="1">
    <source>
        <dbReference type="EMBL" id="KAA8910799.1"/>
    </source>
</evidence>
<proteinExistence type="predicted"/>
<name>A0A5J5F3D0_9PEZI</name>
<protein>
    <submittedName>
        <fullName evidence="1">Uncharacterized protein</fullName>
    </submittedName>
</protein>
<evidence type="ECO:0000313" key="2">
    <source>
        <dbReference type="Proteomes" id="UP000326924"/>
    </source>
</evidence>
<gene>
    <name evidence="1" type="ORF">FN846DRAFT_904753</name>
</gene>
<dbReference type="AlphaFoldDB" id="A0A5J5F3D0"/>
<accession>A0A5J5F3D0</accession>
<dbReference type="InParanoid" id="A0A5J5F3D0"/>
<dbReference type="Proteomes" id="UP000326924">
    <property type="component" value="Unassembled WGS sequence"/>
</dbReference>
<reference evidence="1 2" key="1">
    <citation type="submission" date="2019-09" db="EMBL/GenBank/DDBJ databases">
        <title>Draft genome of the ectomycorrhizal ascomycete Sphaerosporella brunnea.</title>
        <authorList>
            <consortium name="DOE Joint Genome Institute"/>
            <person name="Benucci G.M."/>
            <person name="Marozzi G."/>
            <person name="Antonielli L."/>
            <person name="Sanchez S."/>
            <person name="Marco P."/>
            <person name="Wang X."/>
            <person name="Falini L.B."/>
            <person name="Barry K."/>
            <person name="Haridas S."/>
            <person name="Lipzen A."/>
            <person name="Labutti K."/>
            <person name="Grigoriev I.V."/>
            <person name="Murat C."/>
            <person name="Martin F."/>
            <person name="Albertini E."/>
            <person name="Donnini D."/>
            <person name="Bonito G."/>
        </authorList>
    </citation>
    <scope>NUCLEOTIDE SEQUENCE [LARGE SCALE GENOMIC DNA]</scope>
    <source>
        <strain evidence="1 2">Sb_GMNB300</strain>
    </source>
</reference>
<keyword evidence="2" id="KW-1185">Reference proteome</keyword>
<dbReference type="OrthoDB" id="5386049at2759"/>